<keyword evidence="5" id="KW-0539">Nucleus</keyword>
<dbReference type="SUPFAM" id="SSF90229">
    <property type="entry name" value="CCCH zinc finger"/>
    <property type="match status" value="1"/>
</dbReference>
<evidence type="ECO:0000256" key="1">
    <source>
        <dbReference type="ARBA" id="ARBA00004123"/>
    </source>
</evidence>
<evidence type="ECO:0000259" key="8">
    <source>
        <dbReference type="PROSITE" id="PS50103"/>
    </source>
</evidence>
<comment type="caution">
    <text evidence="10">The sequence shown here is derived from an EMBL/GenBank/DDBJ whole genome shotgun (WGS) entry which is preliminary data.</text>
</comment>
<dbReference type="Proteomes" id="UP000752696">
    <property type="component" value="Unassembled WGS sequence"/>
</dbReference>
<dbReference type="InterPro" id="IPR003604">
    <property type="entry name" value="Matrin/U1-like-C_Znf_C2H2"/>
</dbReference>
<dbReference type="GO" id="GO:0005689">
    <property type="term" value="C:U12-type spliceosomal complex"/>
    <property type="evidence" value="ECO:0007669"/>
    <property type="project" value="TreeGrafter"/>
</dbReference>
<evidence type="ECO:0000256" key="4">
    <source>
        <dbReference type="ARBA" id="ARBA00022833"/>
    </source>
</evidence>
<evidence type="ECO:0008006" key="12">
    <source>
        <dbReference type="Google" id="ProtNLM"/>
    </source>
</evidence>
<dbReference type="GO" id="GO:0003676">
    <property type="term" value="F:nucleic acid binding"/>
    <property type="evidence" value="ECO:0007669"/>
    <property type="project" value="InterPro"/>
</dbReference>
<keyword evidence="4 6" id="KW-0862">Zinc</keyword>
<dbReference type="GO" id="GO:0008270">
    <property type="term" value="F:zinc ion binding"/>
    <property type="evidence" value="ECO:0007669"/>
    <property type="project" value="UniProtKB-KW"/>
</dbReference>
<evidence type="ECO:0000256" key="6">
    <source>
        <dbReference type="PROSITE-ProRule" id="PRU00723"/>
    </source>
</evidence>
<dbReference type="SMART" id="SM00451">
    <property type="entry name" value="ZnF_U1"/>
    <property type="match status" value="1"/>
</dbReference>
<dbReference type="InterPro" id="IPR036855">
    <property type="entry name" value="Znf_CCCH_sf"/>
</dbReference>
<evidence type="ECO:0000313" key="11">
    <source>
        <dbReference type="Proteomes" id="UP000752696"/>
    </source>
</evidence>
<dbReference type="InterPro" id="IPR000571">
    <property type="entry name" value="Znf_CCCH"/>
</dbReference>
<name>A0A6V7HHC3_9HYME</name>
<dbReference type="Gene3D" id="3.30.160.60">
    <property type="entry name" value="Classic Zinc Finger"/>
    <property type="match status" value="1"/>
</dbReference>
<feature type="zinc finger region" description="C3H1-type" evidence="6">
    <location>
        <begin position="51"/>
        <end position="79"/>
    </location>
</feature>
<dbReference type="OrthoDB" id="2417221at2759"/>
<sequence>MGKRYYCEYCDRSFKDDPEARKKHLSSLQHVKNRADHYNMFKDPEVILKEESSKIPCKWYLSGGNCAFGLGCRYSHYTPPMIWELQRLVAMKHQSKFNATLESGWPNPDDIIKEYFQNTASTSNTDDFIYPTWHRPLELQNYSMLPPSLWPITPESLANTTTFKEWIKYHFEKCKRSSKYIIIFRYFSVEQIHHLTRQPRIGVGVARCSPVTFVTTICPPSSPPPITEQKGEHTMNPGTPSHSSEAPVATIVWRLSIVFGAAVVL</sequence>
<feature type="domain" description="Matrin-type" evidence="9">
    <location>
        <begin position="5"/>
        <end position="36"/>
    </location>
</feature>
<evidence type="ECO:0000313" key="10">
    <source>
        <dbReference type="EMBL" id="CAD1479757.1"/>
    </source>
</evidence>
<accession>A0A6V7HHC3</accession>
<keyword evidence="11" id="KW-1185">Reference proteome</keyword>
<evidence type="ECO:0000256" key="5">
    <source>
        <dbReference type="ARBA" id="ARBA00023242"/>
    </source>
</evidence>
<evidence type="ECO:0000256" key="2">
    <source>
        <dbReference type="ARBA" id="ARBA00022723"/>
    </source>
</evidence>
<dbReference type="PANTHER" id="PTHR16465">
    <property type="entry name" value="NUCLEASE-RELATED"/>
    <property type="match status" value="1"/>
</dbReference>
<keyword evidence="3 6" id="KW-0863">Zinc-finger</keyword>
<dbReference type="PANTHER" id="PTHR16465:SF0">
    <property type="entry name" value="ZINC FINGER MATRIN-TYPE PROTEIN 5"/>
    <property type="match status" value="1"/>
</dbReference>
<gene>
    <name evidence="10" type="ORF">MHI_LOCUS878406</name>
</gene>
<proteinExistence type="predicted"/>
<dbReference type="AlphaFoldDB" id="A0A6V7HHC3"/>
<dbReference type="InterPro" id="IPR013085">
    <property type="entry name" value="U1-CZ_Znf_C2H2"/>
</dbReference>
<dbReference type="InterPro" id="IPR036236">
    <property type="entry name" value="Znf_C2H2_sf"/>
</dbReference>
<keyword evidence="2 6" id="KW-0479">Metal-binding</keyword>
<evidence type="ECO:0000259" key="9">
    <source>
        <dbReference type="PROSITE" id="PS50171"/>
    </source>
</evidence>
<protein>
    <recommendedName>
        <fullName evidence="12">C3H1-type domain-containing protein</fullName>
    </recommendedName>
</protein>
<dbReference type="PROSITE" id="PS50103">
    <property type="entry name" value="ZF_C3H1"/>
    <property type="match status" value="1"/>
</dbReference>
<organism evidence="10 11">
    <name type="scientific">Heterotrigona itama</name>
    <dbReference type="NCBI Taxonomy" id="395501"/>
    <lineage>
        <taxon>Eukaryota</taxon>
        <taxon>Metazoa</taxon>
        <taxon>Ecdysozoa</taxon>
        <taxon>Arthropoda</taxon>
        <taxon>Hexapoda</taxon>
        <taxon>Insecta</taxon>
        <taxon>Pterygota</taxon>
        <taxon>Neoptera</taxon>
        <taxon>Endopterygota</taxon>
        <taxon>Hymenoptera</taxon>
        <taxon>Apocrita</taxon>
        <taxon>Aculeata</taxon>
        <taxon>Apoidea</taxon>
        <taxon>Anthophila</taxon>
        <taxon>Apidae</taxon>
        <taxon>Heterotrigona</taxon>
    </lineage>
</organism>
<feature type="domain" description="C3H1-type" evidence="8">
    <location>
        <begin position="51"/>
        <end position="79"/>
    </location>
</feature>
<dbReference type="PROSITE" id="PS50171">
    <property type="entry name" value="ZF_MATRIN"/>
    <property type="match status" value="1"/>
</dbReference>
<dbReference type="Pfam" id="PF06220">
    <property type="entry name" value="zf-U1"/>
    <property type="match status" value="1"/>
</dbReference>
<feature type="non-terminal residue" evidence="10">
    <location>
        <position position="1"/>
    </location>
</feature>
<dbReference type="SUPFAM" id="SSF57667">
    <property type="entry name" value="beta-beta-alpha zinc fingers"/>
    <property type="match status" value="1"/>
</dbReference>
<feature type="region of interest" description="Disordered" evidence="7">
    <location>
        <begin position="221"/>
        <end position="243"/>
    </location>
</feature>
<reference evidence="10" key="1">
    <citation type="submission" date="2020-07" db="EMBL/GenBank/DDBJ databases">
        <authorList>
            <person name="Nazaruddin N."/>
        </authorList>
    </citation>
    <scope>NUCLEOTIDE SEQUENCE</scope>
</reference>
<evidence type="ECO:0000256" key="3">
    <source>
        <dbReference type="ARBA" id="ARBA00022771"/>
    </source>
</evidence>
<evidence type="ECO:0000256" key="7">
    <source>
        <dbReference type="SAM" id="MobiDB-lite"/>
    </source>
</evidence>
<dbReference type="InterPro" id="IPR000690">
    <property type="entry name" value="Matrin/U1-C_Znf_C2H2"/>
</dbReference>
<comment type="subcellular location">
    <subcellularLocation>
        <location evidence="1">Nucleus</location>
    </subcellularLocation>
</comment>
<dbReference type="EMBL" id="CAJDYZ010011621">
    <property type="protein sequence ID" value="CAD1479757.1"/>
    <property type="molecule type" value="Genomic_DNA"/>
</dbReference>